<reference evidence="3" key="1">
    <citation type="submission" date="2020-06" db="EMBL/GenBank/DDBJ databases">
        <title>Insight into the genomes of haloalkaliphilic bacilli from Kenyan soda lakes.</title>
        <authorList>
            <person name="Mwirichia R."/>
            <person name="Villamizar G.C."/>
            <person name="Poehlein A."/>
            <person name="Mugweru J."/>
            <person name="Kipnyargis A."/>
            <person name="Kiplimo D."/>
            <person name="Orwa P."/>
            <person name="Daniel R."/>
        </authorList>
    </citation>
    <scope>NUCLEOTIDE SEQUENCE</scope>
    <source>
        <strain evidence="3">B1096_S55</strain>
    </source>
</reference>
<evidence type="ECO:0000259" key="2">
    <source>
        <dbReference type="Pfam" id="PF11611"/>
    </source>
</evidence>
<keyword evidence="1" id="KW-0732">Signal</keyword>
<dbReference type="Gene3D" id="2.60.40.1240">
    <property type="match status" value="1"/>
</dbReference>
<dbReference type="RefSeq" id="WP_257821258.1">
    <property type="nucleotide sequence ID" value="NZ_JABXYM010000001.1"/>
</dbReference>
<comment type="caution">
    <text evidence="3">The sequence shown here is derived from an EMBL/GenBank/DDBJ whole genome shotgun (WGS) entry which is preliminary data.</text>
</comment>
<dbReference type="Pfam" id="PF11611">
    <property type="entry name" value="DUF4352"/>
    <property type="match status" value="1"/>
</dbReference>
<evidence type="ECO:0000313" key="3">
    <source>
        <dbReference type="EMBL" id="MCR6096729.1"/>
    </source>
</evidence>
<accession>A0A9Q4B1R7</accession>
<dbReference type="Proteomes" id="UP001057753">
    <property type="component" value="Unassembled WGS sequence"/>
</dbReference>
<sequence>MEKFLIALTLSSIFIITACSDQNNNGAEALNNDELAESLEPGTFTTIKKEDIDFTETSGDMDITINSIEVAEFIYNEEFYGYYDGPTEATAIIFDLSIENTSDDDLIINPAQSTITTNTGNQIDASFDFTDTSFMNGEFFGNVTKNGKVYFSTDKIEDDINSVRWIMNGVTNEDYRELGEKIDLDIDL</sequence>
<dbReference type="InterPro" id="IPR029050">
    <property type="entry name" value="Immunoprotect_excell_Ig-like"/>
</dbReference>
<name>A0A9Q4B1R7_SALAG</name>
<keyword evidence="4" id="KW-1185">Reference proteome</keyword>
<evidence type="ECO:0000256" key="1">
    <source>
        <dbReference type="ARBA" id="ARBA00022729"/>
    </source>
</evidence>
<proteinExistence type="predicted"/>
<dbReference type="InterPro" id="IPR029051">
    <property type="entry name" value="DUF4352"/>
</dbReference>
<evidence type="ECO:0000313" key="4">
    <source>
        <dbReference type="Proteomes" id="UP001057753"/>
    </source>
</evidence>
<dbReference type="AlphaFoldDB" id="A0A9Q4B1R7"/>
<protein>
    <recommendedName>
        <fullName evidence="2">DUF4352 domain-containing protein</fullName>
    </recommendedName>
</protein>
<gene>
    <name evidence="3" type="ORF">HXA33_09180</name>
</gene>
<dbReference type="PROSITE" id="PS51257">
    <property type="entry name" value="PROKAR_LIPOPROTEIN"/>
    <property type="match status" value="1"/>
</dbReference>
<organism evidence="3 4">
    <name type="scientific">Salipaludibacillus agaradhaerens</name>
    <name type="common">Bacillus agaradhaerens</name>
    <dbReference type="NCBI Taxonomy" id="76935"/>
    <lineage>
        <taxon>Bacteria</taxon>
        <taxon>Bacillati</taxon>
        <taxon>Bacillota</taxon>
        <taxon>Bacilli</taxon>
        <taxon>Bacillales</taxon>
        <taxon>Bacillaceae</taxon>
    </lineage>
</organism>
<feature type="domain" description="DUF4352" evidence="2">
    <location>
        <begin position="56"/>
        <end position="158"/>
    </location>
</feature>
<dbReference type="EMBL" id="JABXYM010000001">
    <property type="protein sequence ID" value="MCR6096729.1"/>
    <property type="molecule type" value="Genomic_DNA"/>
</dbReference>